<dbReference type="CDD" id="cd00146">
    <property type="entry name" value="PKD"/>
    <property type="match status" value="1"/>
</dbReference>
<dbReference type="InterPro" id="IPR000601">
    <property type="entry name" value="PKD_dom"/>
</dbReference>
<comment type="caution">
    <text evidence="3">The sequence shown here is derived from an EMBL/GenBank/DDBJ whole genome shotgun (WGS) entry which is preliminary data.</text>
</comment>
<protein>
    <submittedName>
        <fullName evidence="3">PKD domain-containing protein</fullName>
    </submittedName>
</protein>
<feature type="chain" id="PRO_5045487125" evidence="1">
    <location>
        <begin position="20"/>
        <end position="589"/>
    </location>
</feature>
<keyword evidence="4" id="KW-1185">Reference proteome</keyword>
<dbReference type="SUPFAM" id="SSF49299">
    <property type="entry name" value="PKD domain"/>
    <property type="match status" value="1"/>
</dbReference>
<dbReference type="Gene3D" id="2.60.120.430">
    <property type="entry name" value="Galactose-binding lectin"/>
    <property type="match status" value="1"/>
</dbReference>
<feature type="domain" description="PKD" evidence="2">
    <location>
        <begin position="243"/>
        <end position="314"/>
    </location>
</feature>
<dbReference type="InterPro" id="IPR013783">
    <property type="entry name" value="Ig-like_fold"/>
</dbReference>
<dbReference type="Proteomes" id="UP001174839">
    <property type="component" value="Unassembled WGS sequence"/>
</dbReference>
<dbReference type="Pfam" id="PF18911">
    <property type="entry name" value="PKD_4"/>
    <property type="match status" value="1"/>
</dbReference>
<dbReference type="InterPro" id="IPR022409">
    <property type="entry name" value="PKD/Chitinase_dom"/>
</dbReference>
<evidence type="ECO:0000313" key="3">
    <source>
        <dbReference type="EMBL" id="MDM9632226.1"/>
    </source>
</evidence>
<dbReference type="Gene3D" id="2.60.40.10">
    <property type="entry name" value="Immunoglobulins"/>
    <property type="match status" value="1"/>
</dbReference>
<evidence type="ECO:0000259" key="2">
    <source>
        <dbReference type="PROSITE" id="PS50093"/>
    </source>
</evidence>
<reference evidence="3" key="1">
    <citation type="submission" date="2023-06" db="EMBL/GenBank/DDBJ databases">
        <title>Robiginitalea aurantiacus sp. nov. and Algoriphagus sediminis sp. nov., isolated from coastal sediment.</title>
        <authorList>
            <person name="Zhou Z.Y."/>
            <person name="An J."/>
            <person name="Jia Y.W."/>
            <person name="Du Z.J."/>
        </authorList>
    </citation>
    <scope>NUCLEOTIDE SEQUENCE</scope>
    <source>
        <strain evidence="3">M39</strain>
    </source>
</reference>
<dbReference type="EMBL" id="JAUDUY010000006">
    <property type="protein sequence ID" value="MDM9632226.1"/>
    <property type="molecule type" value="Genomic_DNA"/>
</dbReference>
<proteinExistence type="predicted"/>
<feature type="signal peptide" evidence="1">
    <location>
        <begin position="1"/>
        <end position="19"/>
    </location>
</feature>
<evidence type="ECO:0000313" key="4">
    <source>
        <dbReference type="Proteomes" id="UP001174839"/>
    </source>
</evidence>
<feature type="non-terminal residue" evidence="3">
    <location>
        <position position="589"/>
    </location>
</feature>
<gene>
    <name evidence="3" type="ORF">QU605_12135</name>
</gene>
<evidence type="ECO:0000256" key="1">
    <source>
        <dbReference type="SAM" id="SignalP"/>
    </source>
</evidence>
<name>A0ABT7WH38_9FLAO</name>
<dbReference type="SUPFAM" id="SSF49785">
    <property type="entry name" value="Galactose-binding domain-like"/>
    <property type="match status" value="1"/>
</dbReference>
<keyword evidence="1" id="KW-0732">Signal</keyword>
<dbReference type="RefSeq" id="WP_289725591.1">
    <property type="nucleotide sequence ID" value="NZ_JAUDUY010000006.1"/>
</dbReference>
<sequence length="589" mass="62366">MKKFLLLTFAFVLTLNSYSQDFSFIENFSTYGTGNLGDISGGAWAPEGSNPPIPLVLKSLSPGTTNALEFNGLITVHDYNTLIDNPVNLTNGVAFYFGTYFKMNVLGTGGGNRVRVAIRVDDDVAGDQWIRQRIGRYQEGFKASVTDGGPGSEGTLEDVIPGQVVQILVRGVWDGAGTITYSYTLDPELALGDNSWIDFGTHSVTGTPRLGRIFISSTDSANEGYVGPIRLSTDYTEVVTEAPVRGPVASFTSSTDGLDITLDGTGTQDDGTITGYAWNFGDGNTDSSSGVSTSHTYVAAGTYTVTLTATDNDGLVSEVFSEDITVTEPVVATFPYLINFQDENTTPPVGYFKDYGLPYGANEGGLTYGWIALSSGLPIDLTTPSSGVGRNRGGFDQLDLRQETLVHMQGNDIGSWTGNRSNEGVWEIEVPNGWYEVGVSVGDPNQDGQVSETPDHFISVEGVTAIPVFDVDSNLPNGDPGRFASGLVRVQVLDGKLTIDADDPAANNTKINFATIAESTPPSTETDILTFTHPAETGEAIIDAVNHTVDIEVAAGTDLATLSPVITLSDGAQVSPASEIPTDFSAGPV</sequence>
<accession>A0ABT7WH38</accession>
<dbReference type="Gene3D" id="2.60.40.2340">
    <property type="match status" value="1"/>
</dbReference>
<dbReference type="InterPro" id="IPR035986">
    <property type="entry name" value="PKD_dom_sf"/>
</dbReference>
<dbReference type="InterPro" id="IPR008979">
    <property type="entry name" value="Galactose-bd-like_sf"/>
</dbReference>
<dbReference type="SMART" id="SM00089">
    <property type="entry name" value="PKD"/>
    <property type="match status" value="1"/>
</dbReference>
<organism evidence="3 4">
    <name type="scientific">Robiginitalea aurantiaca</name>
    <dbReference type="NCBI Taxonomy" id="3056915"/>
    <lineage>
        <taxon>Bacteria</taxon>
        <taxon>Pseudomonadati</taxon>
        <taxon>Bacteroidota</taxon>
        <taxon>Flavobacteriia</taxon>
        <taxon>Flavobacteriales</taxon>
        <taxon>Flavobacteriaceae</taxon>
        <taxon>Robiginitalea</taxon>
    </lineage>
</organism>
<dbReference type="PROSITE" id="PS50093">
    <property type="entry name" value="PKD"/>
    <property type="match status" value="1"/>
</dbReference>